<dbReference type="EMBL" id="AAZDVE040000003">
    <property type="protein sequence ID" value="EMP9431741.1"/>
    <property type="molecule type" value="Genomic_DNA"/>
</dbReference>
<gene>
    <name evidence="3" type="ORF">JRA39_000755</name>
</gene>
<accession>A0AAI9HYU4</accession>
<evidence type="ECO:0000256" key="1">
    <source>
        <dbReference type="ARBA" id="ARBA00034120"/>
    </source>
</evidence>
<evidence type="ECO:0000313" key="3">
    <source>
        <dbReference type="EMBL" id="EMP9431741.1"/>
    </source>
</evidence>
<organism evidence="3">
    <name type="scientific">Providencia stuartii</name>
    <dbReference type="NCBI Taxonomy" id="588"/>
    <lineage>
        <taxon>Bacteria</taxon>
        <taxon>Pseudomonadati</taxon>
        <taxon>Pseudomonadota</taxon>
        <taxon>Gammaproteobacteria</taxon>
        <taxon>Enterobacterales</taxon>
        <taxon>Morganellaceae</taxon>
        <taxon>Providencia</taxon>
    </lineage>
</organism>
<dbReference type="PANTHER" id="PTHR34047">
    <property type="entry name" value="NUCLEAR INTRON MATURASE 1, MITOCHONDRIAL-RELATED"/>
    <property type="match status" value="1"/>
</dbReference>
<dbReference type="InterPro" id="IPR043502">
    <property type="entry name" value="DNA/RNA_pol_sf"/>
</dbReference>
<comment type="similarity">
    <text evidence="1">Belongs to the bacterial reverse transcriptase family.</text>
</comment>
<evidence type="ECO:0000259" key="2">
    <source>
        <dbReference type="PROSITE" id="PS50878"/>
    </source>
</evidence>
<dbReference type="InterPro" id="IPR051083">
    <property type="entry name" value="GrpII_Intron_Splice-Mob/Def"/>
</dbReference>
<proteinExistence type="inferred from homology"/>
<dbReference type="AlphaFoldDB" id="A0AAI9HYU4"/>
<feature type="domain" description="Reverse transcriptase" evidence="2">
    <location>
        <begin position="1"/>
        <end position="265"/>
    </location>
</feature>
<dbReference type="Pfam" id="PF00078">
    <property type="entry name" value="RVT_1"/>
    <property type="match status" value="1"/>
</dbReference>
<dbReference type="PANTHER" id="PTHR34047:SF8">
    <property type="entry name" value="PROTEIN YKFC"/>
    <property type="match status" value="1"/>
</dbReference>
<dbReference type="SUPFAM" id="SSF56672">
    <property type="entry name" value="DNA/RNA polymerases"/>
    <property type="match status" value="1"/>
</dbReference>
<sequence length="303" mass="35773">MNDKWRHNWILAYHWLCQRRQHYPANTDVWHLRFHWQTKCEVLWQRIRLGQYHLKPMEVITTWDGRRTVQWCAEDALALKWLTLCLTPLLPKHPTCRHLKGHGGVQGSILATKLAIAGGEYQFVYRTDIKGYYEHFPKERLWQWCQQYTDSPVLLNLLSQYIDYSVEEGGEFNMLARGICRGCALSPLIGGCYLYSLDNELANRKGLFYERYMDDFLLLSPTRWPLKRAIADLQGSLALDGFTCHPDKTQMGRIEKGFDWLGQWFTATETTRSPRSLARAKERKIEKEQRLRLYEQACVNRQV</sequence>
<reference evidence="3" key="1">
    <citation type="submission" date="2024-02" db="EMBL/GenBank/DDBJ databases">
        <authorList>
            <consortium name="Clinical and Environmental Microbiology Branch: Whole genome sequencing antimicrobial resistance pathogens in the healthcare setting"/>
        </authorList>
    </citation>
    <scope>NUCLEOTIDE SEQUENCE</scope>
    <source>
        <strain evidence="3">2020GO-00142</strain>
    </source>
</reference>
<dbReference type="InterPro" id="IPR000477">
    <property type="entry name" value="RT_dom"/>
</dbReference>
<comment type="caution">
    <text evidence="3">The sequence shown here is derived from an EMBL/GenBank/DDBJ whole genome shotgun (WGS) entry which is preliminary data.</text>
</comment>
<name>A0AAI9HYU4_PROST</name>
<dbReference type="PROSITE" id="PS50878">
    <property type="entry name" value="RT_POL"/>
    <property type="match status" value="1"/>
</dbReference>
<protein>
    <submittedName>
        <fullName evidence="3">Transposase</fullName>
    </submittedName>
</protein>